<gene>
    <name evidence="2" type="ORF">KR50_10780</name>
</gene>
<dbReference type="AlphaFoldDB" id="A0A0C2VQK7"/>
<keyword evidence="1" id="KW-0812">Transmembrane</keyword>
<organism evidence="2 3">
    <name type="scientific">Jeotgalibacillus campisalis</name>
    <dbReference type="NCBI Taxonomy" id="220754"/>
    <lineage>
        <taxon>Bacteria</taxon>
        <taxon>Bacillati</taxon>
        <taxon>Bacillota</taxon>
        <taxon>Bacilli</taxon>
        <taxon>Bacillales</taxon>
        <taxon>Caryophanaceae</taxon>
        <taxon>Jeotgalibacillus</taxon>
    </lineage>
</organism>
<proteinExistence type="predicted"/>
<accession>A0A0C2VQK7</accession>
<sequence length="87" mass="9486">MDKRTKNILGFLSILTVIISVIFFFIIRGPNANLTLGISVFTVLSVLGIVFAIISRKLWFVISGIVLNGAVLVFAYFLLLAVGISEP</sequence>
<dbReference type="EMBL" id="JXRR01000008">
    <property type="protein sequence ID" value="KIL51197.1"/>
    <property type="molecule type" value="Genomic_DNA"/>
</dbReference>
<evidence type="ECO:0000313" key="3">
    <source>
        <dbReference type="Proteomes" id="UP000031972"/>
    </source>
</evidence>
<comment type="caution">
    <text evidence="2">The sequence shown here is derived from an EMBL/GenBank/DDBJ whole genome shotgun (WGS) entry which is preliminary data.</text>
</comment>
<reference evidence="2 3" key="1">
    <citation type="submission" date="2015-01" db="EMBL/GenBank/DDBJ databases">
        <title>Jeotgalibacillus campisalis genome sequencing.</title>
        <authorList>
            <person name="Goh K.M."/>
            <person name="Chan K.-G."/>
            <person name="Yaakop A.S."/>
            <person name="Ee R."/>
            <person name="Gan H.M."/>
            <person name="Chan C.S."/>
        </authorList>
    </citation>
    <scope>NUCLEOTIDE SEQUENCE [LARGE SCALE GENOMIC DNA]</scope>
    <source>
        <strain evidence="2 3">SF-57</strain>
    </source>
</reference>
<dbReference type="RefSeq" id="WP_232304242.1">
    <property type="nucleotide sequence ID" value="NZ_JXRR01000008.1"/>
</dbReference>
<feature type="transmembrane region" description="Helical" evidence="1">
    <location>
        <begin position="61"/>
        <end position="84"/>
    </location>
</feature>
<feature type="transmembrane region" description="Helical" evidence="1">
    <location>
        <begin position="7"/>
        <end position="27"/>
    </location>
</feature>
<keyword evidence="3" id="KW-1185">Reference proteome</keyword>
<evidence type="ECO:0000313" key="2">
    <source>
        <dbReference type="EMBL" id="KIL51197.1"/>
    </source>
</evidence>
<name>A0A0C2VQK7_9BACL</name>
<keyword evidence="1" id="KW-0472">Membrane</keyword>
<dbReference type="Proteomes" id="UP000031972">
    <property type="component" value="Unassembled WGS sequence"/>
</dbReference>
<feature type="transmembrane region" description="Helical" evidence="1">
    <location>
        <begin position="33"/>
        <end position="54"/>
    </location>
</feature>
<protein>
    <submittedName>
        <fullName evidence="2">Uncharacterized protein</fullName>
    </submittedName>
</protein>
<keyword evidence="1" id="KW-1133">Transmembrane helix</keyword>
<evidence type="ECO:0000256" key="1">
    <source>
        <dbReference type="SAM" id="Phobius"/>
    </source>
</evidence>